<dbReference type="KEGG" id="krh:KRH_13160"/>
<evidence type="ECO:0000256" key="1">
    <source>
        <dbReference type="ARBA" id="ARBA00023121"/>
    </source>
</evidence>
<dbReference type="eggNOG" id="COG1307">
    <property type="taxonomic scope" value="Bacteria"/>
</dbReference>
<dbReference type="Gene3D" id="3.30.1180.10">
    <property type="match status" value="1"/>
</dbReference>
<dbReference type="InterPro" id="IPR003797">
    <property type="entry name" value="DegV"/>
</dbReference>
<keyword evidence="4" id="KW-1185">Reference proteome</keyword>
<gene>
    <name evidence="3" type="ordered locus">KRH_13160</name>
</gene>
<evidence type="ECO:0000256" key="2">
    <source>
        <dbReference type="SAM" id="MobiDB-lite"/>
    </source>
</evidence>
<dbReference type="PANTHER" id="PTHR33434:SF2">
    <property type="entry name" value="FATTY ACID-BINDING PROTEIN TM_1468"/>
    <property type="match status" value="1"/>
</dbReference>
<dbReference type="Pfam" id="PF02645">
    <property type="entry name" value="DegV"/>
    <property type="match status" value="1"/>
</dbReference>
<dbReference type="InterPro" id="IPR043168">
    <property type="entry name" value="DegV_C"/>
</dbReference>
<dbReference type="GO" id="GO:0008289">
    <property type="term" value="F:lipid binding"/>
    <property type="evidence" value="ECO:0007669"/>
    <property type="project" value="UniProtKB-KW"/>
</dbReference>
<dbReference type="EMBL" id="AP009152">
    <property type="protein sequence ID" value="BAG29663.1"/>
    <property type="molecule type" value="Genomic_DNA"/>
</dbReference>
<dbReference type="PROSITE" id="PS51482">
    <property type="entry name" value="DEGV"/>
    <property type="match status" value="1"/>
</dbReference>
<protein>
    <recommendedName>
        <fullName evidence="5">DegV family protein</fullName>
    </recommendedName>
</protein>
<dbReference type="SUPFAM" id="SSF82549">
    <property type="entry name" value="DAK1/DegV-like"/>
    <property type="match status" value="1"/>
</dbReference>
<keyword evidence="1" id="KW-0446">Lipid-binding</keyword>
<evidence type="ECO:0000313" key="4">
    <source>
        <dbReference type="Proteomes" id="UP000008838"/>
    </source>
</evidence>
<dbReference type="InterPro" id="IPR050270">
    <property type="entry name" value="DegV_domain_contain"/>
</dbReference>
<dbReference type="Proteomes" id="UP000008838">
    <property type="component" value="Chromosome"/>
</dbReference>
<feature type="region of interest" description="Disordered" evidence="2">
    <location>
        <begin position="1"/>
        <end position="102"/>
    </location>
</feature>
<dbReference type="RefSeq" id="WP_012398384.1">
    <property type="nucleotide sequence ID" value="NC_010617.1"/>
</dbReference>
<reference evidence="3 4" key="1">
    <citation type="journal article" date="2008" name="J. Bacteriol.">
        <title>Complete genome sequence of the soil actinomycete Kocuria rhizophila.</title>
        <authorList>
            <person name="Takarada H."/>
            <person name="Sekine M."/>
            <person name="Kosugi H."/>
            <person name="Matsuo Y."/>
            <person name="Fujisawa T."/>
            <person name="Omata S."/>
            <person name="Kishi E."/>
            <person name="Shimizu A."/>
            <person name="Tsukatani N."/>
            <person name="Tanikawa S."/>
            <person name="Fujita N."/>
            <person name="Harayama S."/>
        </authorList>
    </citation>
    <scope>NUCLEOTIDE SEQUENCE [LARGE SCALE GENOMIC DNA]</scope>
    <source>
        <strain evidence="4">ATCC 9341 / DSM 348 / NBRC 103217 / DC2201</strain>
    </source>
</reference>
<evidence type="ECO:0008006" key="5">
    <source>
        <dbReference type="Google" id="ProtNLM"/>
    </source>
</evidence>
<dbReference type="Gene3D" id="3.40.50.10170">
    <property type="match status" value="1"/>
</dbReference>
<name>B2GI71_KOCRD</name>
<evidence type="ECO:0000313" key="3">
    <source>
        <dbReference type="EMBL" id="BAG29663.1"/>
    </source>
</evidence>
<dbReference type="HOGENOM" id="CLU_048251_0_1_11"/>
<accession>B2GI71</accession>
<proteinExistence type="predicted"/>
<dbReference type="STRING" id="378753.KRH_13160"/>
<organism evidence="3 4">
    <name type="scientific">Kocuria rhizophila (strain ATCC 9341 / DSM 348 / NBRC 103217 / DC2201)</name>
    <dbReference type="NCBI Taxonomy" id="378753"/>
    <lineage>
        <taxon>Bacteria</taxon>
        <taxon>Bacillati</taxon>
        <taxon>Actinomycetota</taxon>
        <taxon>Actinomycetes</taxon>
        <taxon>Micrococcales</taxon>
        <taxon>Micrococcaceae</taxon>
        <taxon>Kocuria</taxon>
    </lineage>
</organism>
<dbReference type="NCBIfam" id="TIGR00762">
    <property type="entry name" value="DegV"/>
    <property type="match status" value="1"/>
</dbReference>
<sequence>MTAHGCRSPSPDSHEWQGGLRPFPGLRTDGSGLQEDAPVPPAASDAPDDDAAPRRSDGGHGAAAGPSEDRAGCGANAAAGGGRLAQPVDRRGPRGGGRRRVAVVTDSAAAPPQGWLEDWEATGGFALVDMPVLIGGQLHTEDEADRLSTLVVALAEGRPVTTSRPAPGRLRAAYRGFEDAGFEAVVSVHLSGELSGTVGAARIARQDIGIPVRIVDTRSAGLAQGLGVRAALEAAASGEGIDDVARAATEAAERAQVLIQVRSLDTLRRGGRVNPTTAMVGTMLQIKPLLSLAEGKIVTVERPVSLPRAKQRFMALAGEALEHSEAQRPVLCVHHVADPHGAREIGEVLVDRHRPDAELVVSELPPVLSAHVGLGTKAAVIENAISAKIFADRNARLHHPVLDEDV</sequence>
<dbReference type="AlphaFoldDB" id="B2GI71"/>
<dbReference type="PANTHER" id="PTHR33434">
    <property type="entry name" value="DEGV DOMAIN-CONTAINING PROTEIN DR_1986-RELATED"/>
    <property type="match status" value="1"/>
</dbReference>